<evidence type="ECO:0000313" key="3">
    <source>
        <dbReference type="Proteomes" id="UP000078397"/>
    </source>
</evidence>
<dbReference type="KEGG" id="pchm:VFPPC_12812"/>
<dbReference type="OrthoDB" id="77878at2759"/>
<dbReference type="PANTHER" id="PTHR12265:SF14">
    <property type="entry name" value="INDOLE-DITERPENE BIOSYNTHESIS PROTEIN PAXU"/>
    <property type="match status" value="1"/>
</dbReference>
<protein>
    <recommendedName>
        <fullName evidence="4">PaxU</fullName>
    </recommendedName>
</protein>
<feature type="region of interest" description="Disordered" evidence="1">
    <location>
        <begin position="1"/>
        <end position="34"/>
    </location>
</feature>
<proteinExistence type="predicted"/>
<dbReference type="RefSeq" id="XP_018148708.1">
    <property type="nucleotide sequence ID" value="XM_018290589.1"/>
</dbReference>
<dbReference type="EMBL" id="LSBJ02000001">
    <property type="protein sequence ID" value="OAQ72625.1"/>
    <property type="molecule type" value="Genomic_DNA"/>
</dbReference>
<dbReference type="InterPro" id="IPR008547">
    <property type="entry name" value="DUF829_TMEM53"/>
</dbReference>
<evidence type="ECO:0008006" key="4">
    <source>
        <dbReference type="Google" id="ProtNLM"/>
    </source>
</evidence>
<dbReference type="Pfam" id="PF05705">
    <property type="entry name" value="DUF829"/>
    <property type="match status" value="1"/>
</dbReference>
<accession>A0A179G436</accession>
<name>A0A179G436_METCM</name>
<organism evidence="2 3">
    <name type="scientific">Pochonia chlamydosporia 170</name>
    <dbReference type="NCBI Taxonomy" id="1380566"/>
    <lineage>
        <taxon>Eukaryota</taxon>
        <taxon>Fungi</taxon>
        <taxon>Dikarya</taxon>
        <taxon>Ascomycota</taxon>
        <taxon>Pezizomycotina</taxon>
        <taxon>Sordariomycetes</taxon>
        <taxon>Hypocreomycetidae</taxon>
        <taxon>Hypocreales</taxon>
        <taxon>Clavicipitaceae</taxon>
        <taxon>Pochonia</taxon>
    </lineage>
</organism>
<evidence type="ECO:0000256" key="1">
    <source>
        <dbReference type="SAM" id="MobiDB-lite"/>
    </source>
</evidence>
<dbReference type="GeneID" id="28854583"/>
<dbReference type="AlphaFoldDB" id="A0A179G436"/>
<reference evidence="2 3" key="1">
    <citation type="journal article" date="2016" name="PLoS Pathog.">
        <title>Biosynthesis of antibiotic leucinostatins in bio-control fungus Purpureocillium lilacinum and their inhibition on phytophthora revealed by genome mining.</title>
        <authorList>
            <person name="Wang G."/>
            <person name="Liu Z."/>
            <person name="Lin R."/>
            <person name="Li E."/>
            <person name="Mao Z."/>
            <person name="Ling J."/>
            <person name="Yang Y."/>
            <person name="Yin W.B."/>
            <person name="Xie B."/>
        </authorList>
    </citation>
    <scope>NUCLEOTIDE SEQUENCE [LARGE SCALE GENOMIC DNA]</scope>
    <source>
        <strain evidence="2">170</strain>
    </source>
</reference>
<dbReference type="SUPFAM" id="SSF53474">
    <property type="entry name" value="alpha/beta-Hydrolases"/>
    <property type="match status" value="1"/>
</dbReference>
<gene>
    <name evidence="2" type="ORF">VFPPC_12812</name>
</gene>
<dbReference type="PANTHER" id="PTHR12265">
    <property type="entry name" value="TRANSMEMBRANE PROTEIN 53"/>
    <property type="match status" value="1"/>
</dbReference>
<dbReference type="Proteomes" id="UP000078397">
    <property type="component" value="Unassembled WGS sequence"/>
</dbReference>
<keyword evidence="3" id="KW-1185">Reference proteome</keyword>
<evidence type="ECO:0000313" key="2">
    <source>
        <dbReference type="EMBL" id="OAQ72625.1"/>
    </source>
</evidence>
<dbReference type="InterPro" id="IPR029058">
    <property type="entry name" value="AB_hydrolase_fold"/>
</dbReference>
<comment type="caution">
    <text evidence="2">The sequence shown here is derived from an EMBL/GenBank/DDBJ whole genome shotgun (WGS) entry which is preliminary data.</text>
</comment>
<sequence length="288" mass="32486">MSSKSPPFPGFTSLSDQVFTRPGEAVETEEQKKRQDSDPTIVLLYGWGDGLPKHVAKYADGFRELFPHATQIVVLSPISKAMFSDLQQRSDYMIPVLTALAKKNTNLENERILIHTMSNTGAVNYAATLNSYQEVFGKPMPHQLLILDSTPGSTDLSWSNIGRWSRAMALGTAAWFPWPFGMTQSIWAMFLCVNSFYAWTIGRESAGAWSVRAVNNEQFEVPDAKRLYMYSKEDDLIGWEDIETHVAESRELGRKADTEMFSGSGHVGHMRKFPMQYWGAIQRAWQGV</sequence>